<sequence length="110" mass="11895">MSHSTTDHSGASHGSVKSYVIGFVLSVILTVIPFSMVMSGTASHSAILFTVVGCAVVQILVHLVYFLHLNTSSEERWNVVALVFAVLIIAIVVVGSIWIMMSAHHNMMIQ</sequence>
<evidence type="ECO:0000313" key="21">
    <source>
        <dbReference type="EMBL" id="MDY4377329.1"/>
    </source>
</evidence>
<accession>A0A086ECE9</accession>
<dbReference type="Proteomes" id="UP000269351">
    <property type="component" value="Chromosome"/>
</dbReference>
<dbReference type="Pfam" id="PF03626">
    <property type="entry name" value="COX4_pro"/>
    <property type="match status" value="1"/>
</dbReference>
<comment type="similarity">
    <text evidence="2">Belongs to the cytochrome c oxidase bacterial subunit 4 family.</text>
</comment>
<evidence type="ECO:0000313" key="18">
    <source>
        <dbReference type="EMBL" id="KGA35712.1"/>
    </source>
</evidence>
<dbReference type="PATRIC" id="fig|180957.22.peg.4461"/>
<dbReference type="Proteomes" id="UP001269968">
    <property type="component" value="Unassembled WGS sequence"/>
</dbReference>
<evidence type="ECO:0000256" key="11">
    <source>
        <dbReference type="ARBA" id="ARBA00023136"/>
    </source>
</evidence>
<dbReference type="InterPro" id="IPR005171">
    <property type="entry name" value="Cyt_c_oxidase_su4_prok"/>
</dbReference>
<evidence type="ECO:0000256" key="4">
    <source>
        <dbReference type="ARBA" id="ARBA00014689"/>
    </source>
</evidence>
<dbReference type="EMBL" id="JACGET010000001">
    <property type="protein sequence ID" value="MBN3104484.1"/>
    <property type="molecule type" value="Genomic_DNA"/>
</dbReference>
<dbReference type="InterPro" id="IPR014210">
    <property type="entry name" value="Cyt_o_ubiqinol_oxidase_su4"/>
</dbReference>
<feature type="transmembrane region" description="Helical" evidence="17">
    <location>
        <begin position="79"/>
        <end position="101"/>
    </location>
</feature>
<dbReference type="EMBL" id="JQOD01000001">
    <property type="protein sequence ID" value="KGA35712.1"/>
    <property type="molecule type" value="Genomic_DNA"/>
</dbReference>
<feature type="transmembrane region" description="Helical" evidence="17">
    <location>
        <begin position="20"/>
        <end position="39"/>
    </location>
</feature>
<keyword evidence="7 17" id="KW-0812">Transmembrane</keyword>
<name>A0A086ECE9_9GAMM</name>
<evidence type="ECO:0000256" key="3">
    <source>
        <dbReference type="ARBA" id="ARBA00011700"/>
    </source>
</evidence>
<dbReference type="AlphaFoldDB" id="A0A086ECE9"/>
<proteinExistence type="inferred from homology"/>
<evidence type="ECO:0000313" key="19">
    <source>
        <dbReference type="EMBL" id="MBN3051990.1"/>
    </source>
</evidence>
<evidence type="ECO:0000256" key="14">
    <source>
        <dbReference type="ARBA" id="ARBA00030211"/>
    </source>
</evidence>
<dbReference type="GO" id="GO:0015990">
    <property type="term" value="P:electron transport coupled proton transport"/>
    <property type="evidence" value="ECO:0007669"/>
    <property type="project" value="InterPro"/>
</dbReference>
<evidence type="ECO:0000256" key="1">
    <source>
        <dbReference type="ARBA" id="ARBA00004651"/>
    </source>
</evidence>
<dbReference type="Proteomes" id="UP000762586">
    <property type="component" value="Unassembled WGS sequence"/>
</dbReference>
<dbReference type="NCBIfam" id="NF007878">
    <property type="entry name" value="PRK10582.1"/>
    <property type="match status" value="1"/>
</dbReference>
<keyword evidence="11 17" id="KW-0472">Membrane</keyword>
<dbReference type="GO" id="GO:0019646">
    <property type="term" value="P:aerobic electron transport chain"/>
    <property type="evidence" value="ECO:0007669"/>
    <property type="project" value="TreeGrafter"/>
</dbReference>
<keyword evidence="5" id="KW-0813">Transport</keyword>
<dbReference type="GO" id="GO:0015078">
    <property type="term" value="F:proton transmembrane transporter activity"/>
    <property type="evidence" value="ECO:0007669"/>
    <property type="project" value="TreeGrafter"/>
</dbReference>
<evidence type="ECO:0000256" key="5">
    <source>
        <dbReference type="ARBA" id="ARBA00022448"/>
    </source>
</evidence>
<dbReference type="STRING" id="180957.B5S52_16320"/>
<organism evidence="18 23">
    <name type="scientific">Pectobacterium brasiliense</name>
    <dbReference type="NCBI Taxonomy" id="180957"/>
    <lineage>
        <taxon>Bacteria</taxon>
        <taxon>Pseudomonadati</taxon>
        <taxon>Pseudomonadota</taxon>
        <taxon>Gammaproteobacteria</taxon>
        <taxon>Enterobacterales</taxon>
        <taxon>Pectobacteriaceae</taxon>
        <taxon>Pectobacterium</taxon>
    </lineage>
</organism>
<evidence type="ECO:0000256" key="16">
    <source>
        <dbReference type="ARBA" id="ARBA00032185"/>
    </source>
</evidence>
<dbReference type="KEGG" id="pbra:B5S52_16320"/>
<keyword evidence="9 17" id="KW-1133">Transmembrane helix</keyword>
<keyword evidence="10" id="KW-0560">Oxidoreductase</keyword>
<evidence type="ECO:0000313" key="22">
    <source>
        <dbReference type="EMBL" id="QPK23029.1"/>
    </source>
</evidence>
<comment type="subunit">
    <text evidence="3">Heterooctamer of two A chains, two B chains, two C chains and two D chains.</text>
</comment>
<reference evidence="18 23" key="1">
    <citation type="submission" date="2014-08" db="EMBL/GenBank/DDBJ databases">
        <title>Genome sequences of NCPPB Pectobacterium isolates.</title>
        <authorList>
            <person name="Glover R.H."/>
            <person name="Sapp M."/>
            <person name="Elphinstone J."/>
        </authorList>
    </citation>
    <scope>NUCLEOTIDE SEQUENCE [LARGE SCALE GENOMIC DNA]</scope>
    <source>
        <strain evidence="18 23">LMG 21372</strain>
    </source>
</reference>
<dbReference type="EMBL" id="JACGEP010000025">
    <property type="protein sequence ID" value="MBN3051990.1"/>
    <property type="molecule type" value="Genomic_DNA"/>
</dbReference>
<evidence type="ECO:0000256" key="10">
    <source>
        <dbReference type="ARBA" id="ARBA00023002"/>
    </source>
</evidence>
<comment type="function">
    <text evidence="12">Cytochrome bo(3) ubiquinol terminal oxidase is the component of the aerobic respiratory chain of E.coli that predominates when cells are grown at high aeration. Has proton pump activity across the membrane in addition to electron transfer, pumping 2 protons/electron.</text>
</comment>
<feature type="transmembrane region" description="Helical" evidence="17">
    <location>
        <begin position="46"/>
        <end position="67"/>
    </location>
</feature>
<dbReference type="RefSeq" id="WP_010282099.1">
    <property type="nucleotide sequence ID" value="NZ_BSWF01000004.1"/>
</dbReference>
<keyword evidence="8" id="KW-0249">Electron transport</keyword>
<dbReference type="GO" id="GO:0009319">
    <property type="term" value="C:cytochrome o ubiquinol oxidase complex"/>
    <property type="evidence" value="ECO:0007669"/>
    <property type="project" value="TreeGrafter"/>
</dbReference>
<evidence type="ECO:0000313" key="25">
    <source>
        <dbReference type="Proteomes" id="UP000762586"/>
    </source>
</evidence>
<reference evidence="19 25" key="2">
    <citation type="submission" date="2020-07" db="EMBL/GenBank/DDBJ databases">
        <title>A pangenomic view of the genus Pectobacterium provides insights into genome organization, phylogeny, and virulence.</title>
        <authorList>
            <person name="Jonkheer E."/>
            <person name="Brankovics B."/>
            <person name="Houwers I."/>
            <person name="Van Der Wolf J."/>
            <person name="Bonants P."/>
            <person name="Vreeburg R."/>
            <person name="Bollema R."/>
            <person name="De Haan J."/>
            <person name="Berke L."/>
            <person name="De Ridder D."/>
            <person name="Smit S."/>
            <person name="Van Der Lee T.A.J."/>
        </authorList>
    </citation>
    <scope>NUCLEOTIDE SEQUENCE [LARGE SCALE GENOMIC DNA]</scope>
    <source>
        <strain evidence="20 25">NAK:384</strain>
        <strain evidence="19">NAK:433</strain>
    </source>
</reference>
<comment type="subcellular location">
    <subcellularLocation>
        <location evidence="1">Cell membrane</location>
        <topology evidence="1">Multi-pass membrane protein</topology>
    </subcellularLocation>
</comment>
<evidence type="ECO:0000256" key="13">
    <source>
        <dbReference type="ARBA" id="ARBA00030071"/>
    </source>
</evidence>
<dbReference type="GeneID" id="57241181"/>
<protein>
    <recommendedName>
        <fullName evidence="4">Cytochrome bo(3) ubiquinol oxidase subunit 4</fullName>
    </recommendedName>
    <alternativeName>
        <fullName evidence="16">Cytochrome o ubiquinol oxidase subunit 4</fullName>
    </alternativeName>
    <alternativeName>
        <fullName evidence="13">Oxidase bo(3) subunit 4</fullName>
    </alternativeName>
    <alternativeName>
        <fullName evidence="14">Ubiquinol oxidase polypeptide IV</fullName>
    </alternativeName>
    <alternativeName>
        <fullName evidence="15">Ubiquinol oxidase subunit 4</fullName>
    </alternativeName>
</protein>
<dbReference type="GO" id="GO:0005886">
    <property type="term" value="C:plasma membrane"/>
    <property type="evidence" value="ECO:0007669"/>
    <property type="project" value="UniProtKB-SubCell"/>
</dbReference>
<dbReference type="OrthoDB" id="2375888at2"/>
<dbReference type="EMBL" id="CP065031">
    <property type="protein sequence ID" value="QPK23029.1"/>
    <property type="molecule type" value="Genomic_DNA"/>
</dbReference>
<dbReference type="Proteomes" id="UP000768524">
    <property type="component" value="Unassembled WGS sequence"/>
</dbReference>
<evidence type="ECO:0000256" key="2">
    <source>
        <dbReference type="ARBA" id="ARBA00008079"/>
    </source>
</evidence>
<evidence type="ECO:0000313" key="24">
    <source>
        <dbReference type="Proteomes" id="UP000269351"/>
    </source>
</evidence>
<evidence type="ECO:0000313" key="20">
    <source>
        <dbReference type="EMBL" id="MBN3104484.1"/>
    </source>
</evidence>
<evidence type="ECO:0000256" key="8">
    <source>
        <dbReference type="ARBA" id="ARBA00022982"/>
    </source>
</evidence>
<evidence type="ECO:0000256" key="15">
    <source>
        <dbReference type="ARBA" id="ARBA00031887"/>
    </source>
</evidence>
<evidence type="ECO:0000256" key="17">
    <source>
        <dbReference type="SAM" id="Phobius"/>
    </source>
</evidence>
<keyword evidence="6" id="KW-1003">Cell membrane</keyword>
<keyword evidence="25" id="KW-1185">Reference proteome</keyword>
<evidence type="ECO:0000256" key="9">
    <source>
        <dbReference type="ARBA" id="ARBA00022989"/>
    </source>
</evidence>
<dbReference type="EMBL" id="JAXHOZ010000025">
    <property type="protein sequence ID" value="MDY4377329.1"/>
    <property type="molecule type" value="Genomic_DNA"/>
</dbReference>
<dbReference type="Proteomes" id="UP000029435">
    <property type="component" value="Unassembled WGS sequence"/>
</dbReference>
<evidence type="ECO:0000313" key="23">
    <source>
        <dbReference type="Proteomes" id="UP000029435"/>
    </source>
</evidence>
<evidence type="ECO:0000256" key="12">
    <source>
        <dbReference type="ARBA" id="ARBA00025694"/>
    </source>
</evidence>
<reference evidence="22 24" key="3">
    <citation type="submission" date="2020-11" db="EMBL/GenBank/DDBJ databases">
        <title>Complete genome sequence of Pectobacterium brasiliense strain F126.</title>
        <authorList>
            <person name="Miroshnikov K."/>
            <person name="Vo T.N.H."/>
            <person name="Khodykina M.V."/>
            <person name="Kabanova A.P."/>
            <person name="Shneider M."/>
            <person name="Korzhenkov A."/>
            <person name="Toschakov S.V."/>
            <person name="Miroshnikov K.A."/>
            <person name="Ignatov A.N."/>
            <person name="Mikhailova Y.V."/>
            <person name="Shelenkov A."/>
            <person name="Yanushevich Y.G."/>
            <person name="Evseev P.V."/>
        </authorList>
    </citation>
    <scope>NUCLEOTIDE SEQUENCE [LARGE SCALE GENOMIC DNA]</scope>
    <source>
        <strain evidence="22 24">F126</strain>
    </source>
</reference>
<dbReference type="NCBIfam" id="TIGR02847">
    <property type="entry name" value="CyoD"/>
    <property type="match status" value="1"/>
</dbReference>
<evidence type="ECO:0000256" key="7">
    <source>
        <dbReference type="ARBA" id="ARBA00022692"/>
    </source>
</evidence>
<dbReference type="GO" id="GO:0009486">
    <property type="term" value="F:cytochrome bo3 ubiquinol oxidase activity"/>
    <property type="evidence" value="ECO:0007669"/>
    <property type="project" value="InterPro"/>
</dbReference>
<evidence type="ECO:0000256" key="6">
    <source>
        <dbReference type="ARBA" id="ARBA00022475"/>
    </source>
</evidence>
<dbReference type="PANTHER" id="PTHR36835:SF1">
    <property type="entry name" value="CYTOCHROME BO(3) UBIQUINOL OXIDASE SUBUNIT 4"/>
    <property type="match status" value="1"/>
</dbReference>
<gene>
    <name evidence="22" type="ORF">F126LOC_015390</name>
    <name evidence="19" type="ORF">H4F45_11010</name>
    <name evidence="20" type="ORF">H4F48_00125</name>
    <name evidence="18" type="ORF">KU74_04365</name>
    <name evidence="21" type="ORF">SOV92_05650</name>
</gene>
<dbReference type="InterPro" id="IPR050968">
    <property type="entry name" value="Cytochrome_c_oxidase_bac_sub4"/>
</dbReference>
<dbReference type="PANTHER" id="PTHR36835">
    <property type="entry name" value="CYTOCHROME BO(3) UBIQUINOL OXIDASE SUBUNIT 4"/>
    <property type="match status" value="1"/>
</dbReference>
<reference evidence="21" key="4">
    <citation type="submission" date="2023-11" db="EMBL/GenBank/DDBJ databases">
        <title>Comparative genomics revealed phylogeny of phytopathogenic Pectobacterium aroidearum based on whole-genome sequencing and function of putative horizontal acquire islands in P. aroidearum PccS1.</title>
        <authorList>
            <person name="Fan J."/>
            <person name="Yang L."/>
        </authorList>
    </citation>
    <scope>NUCLEOTIDE SEQUENCE</scope>
    <source>
        <strain evidence="21">NJAU140</strain>
    </source>
</reference>